<feature type="compositionally biased region" description="Polar residues" evidence="1">
    <location>
        <begin position="36"/>
        <end position="63"/>
    </location>
</feature>
<organism evidence="2">
    <name type="scientific">Cuerna arida</name>
    <dbReference type="NCBI Taxonomy" id="1464854"/>
    <lineage>
        <taxon>Eukaryota</taxon>
        <taxon>Metazoa</taxon>
        <taxon>Ecdysozoa</taxon>
        <taxon>Arthropoda</taxon>
        <taxon>Hexapoda</taxon>
        <taxon>Insecta</taxon>
        <taxon>Pterygota</taxon>
        <taxon>Neoptera</taxon>
        <taxon>Paraneoptera</taxon>
        <taxon>Hemiptera</taxon>
        <taxon>Auchenorrhyncha</taxon>
        <taxon>Membracoidea</taxon>
        <taxon>Cicadellidae</taxon>
        <taxon>Cicadellinae</taxon>
        <taxon>Proconiini</taxon>
        <taxon>Cuerna</taxon>
    </lineage>
</organism>
<dbReference type="AlphaFoldDB" id="A0A1B6FHF1"/>
<reference evidence="2" key="1">
    <citation type="submission" date="2015-11" db="EMBL/GenBank/DDBJ databases">
        <title>De novo transcriptome assembly of four potential Pierce s Disease insect vectors from Arizona vineyards.</title>
        <authorList>
            <person name="Tassone E.E."/>
        </authorList>
    </citation>
    <scope>NUCLEOTIDE SEQUENCE</scope>
</reference>
<feature type="non-terminal residue" evidence="2">
    <location>
        <position position="1"/>
    </location>
</feature>
<gene>
    <name evidence="2" type="ORF">g.35119</name>
</gene>
<name>A0A1B6FHF1_9HEMI</name>
<protein>
    <submittedName>
        <fullName evidence="2">Uncharacterized protein</fullName>
    </submittedName>
</protein>
<evidence type="ECO:0000256" key="1">
    <source>
        <dbReference type="SAM" id="MobiDB-lite"/>
    </source>
</evidence>
<evidence type="ECO:0000313" key="2">
    <source>
        <dbReference type="EMBL" id="JAS49373.1"/>
    </source>
</evidence>
<accession>A0A1B6FHF1</accession>
<sequence>LVTHIFLTCIFAVSYIFFSNFQVARALHIIPKEEIQNQPEISEQQDPLQKLGNTEQTNPSRQRITPHIFLHHIVRRRVPQSSYSYVPPINETMEVVVCPPPNPPTELPPPALLTLSKNS</sequence>
<proteinExistence type="predicted"/>
<feature type="region of interest" description="Disordered" evidence="1">
    <location>
        <begin position="35"/>
        <end position="63"/>
    </location>
</feature>
<feature type="region of interest" description="Disordered" evidence="1">
    <location>
        <begin position="100"/>
        <end position="119"/>
    </location>
</feature>
<dbReference type="EMBL" id="GECZ01020396">
    <property type="protein sequence ID" value="JAS49373.1"/>
    <property type="molecule type" value="Transcribed_RNA"/>
</dbReference>
<feature type="compositionally biased region" description="Pro residues" evidence="1">
    <location>
        <begin position="100"/>
        <end position="111"/>
    </location>
</feature>